<dbReference type="PROSITE" id="PS50902">
    <property type="entry name" value="FLAVODOXIN_LIKE"/>
    <property type="match status" value="1"/>
</dbReference>
<evidence type="ECO:0000313" key="4">
    <source>
        <dbReference type="EMBL" id="GKT19644.1"/>
    </source>
</evidence>
<sequence>MLKAIDKIEDLDIDMICPGHGPVLDENPWQIVDQCKTWSTEVNPNTKPTVVIPYVSAYGYTAQMAEEIVKGIQSIGDIDVSAHDM</sequence>
<evidence type="ECO:0000256" key="1">
    <source>
        <dbReference type="ARBA" id="ARBA00022448"/>
    </source>
</evidence>
<keyword evidence="2" id="KW-0249">Electron transport</keyword>
<protein>
    <submittedName>
        <fullName evidence="4">FprA family A-type flavoprotein</fullName>
    </submittedName>
</protein>
<proteinExistence type="predicted"/>
<dbReference type="Gene3D" id="3.40.50.360">
    <property type="match status" value="1"/>
</dbReference>
<dbReference type="Gene3D" id="3.60.15.10">
    <property type="entry name" value="Ribonuclease Z/Hydroxyacylglutathione hydrolase-like"/>
    <property type="match status" value="1"/>
</dbReference>
<dbReference type="InterPro" id="IPR029039">
    <property type="entry name" value="Flavoprotein-like_sf"/>
</dbReference>
<dbReference type="PANTHER" id="PTHR32145">
    <property type="entry name" value="DIFLAVIN FLAVOPROTEIN A 2-RELATED"/>
    <property type="match status" value="1"/>
</dbReference>
<feature type="domain" description="Flavodoxin-like" evidence="3">
    <location>
        <begin position="50"/>
        <end position="85"/>
    </location>
</feature>
<dbReference type="EMBL" id="BQXS01006381">
    <property type="protein sequence ID" value="GKT19644.1"/>
    <property type="molecule type" value="Genomic_DNA"/>
</dbReference>
<dbReference type="InterPro" id="IPR051285">
    <property type="entry name" value="NADH_oxidoreductase_modular"/>
</dbReference>
<organism evidence="4 5">
    <name type="scientific">Aduncisulcus paluster</name>
    <dbReference type="NCBI Taxonomy" id="2918883"/>
    <lineage>
        <taxon>Eukaryota</taxon>
        <taxon>Metamonada</taxon>
        <taxon>Carpediemonas-like organisms</taxon>
        <taxon>Aduncisulcus</taxon>
    </lineage>
</organism>
<evidence type="ECO:0000259" key="3">
    <source>
        <dbReference type="PROSITE" id="PS50902"/>
    </source>
</evidence>
<dbReference type="InterPro" id="IPR036866">
    <property type="entry name" value="RibonucZ/Hydroxyglut_hydro"/>
</dbReference>
<feature type="non-terminal residue" evidence="4">
    <location>
        <position position="85"/>
    </location>
</feature>
<dbReference type="PANTHER" id="PTHR32145:SF11">
    <property type="entry name" value="DIFLAVIN FLAVOPROTEIN A 2-RELATED"/>
    <property type="match status" value="1"/>
</dbReference>
<dbReference type="SUPFAM" id="SSF56281">
    <property type="entry name" value="Metallo-hydrolase/oxidoreductase"/>
    <property type="match status" value="1"/>
</dbReference>
<gene>
    <name evidence="4" type="ORF">ADUPG1_004333</name>
</gene>
<comment type="caution">
    <text evidence="4">The sequence shown here is derived from an EMBL/GenBank/DDBJ whole genome shotgun (WGS) entry which is preliminary data.</text>
</comment>
<evidence type="ECO:0000313" key="5">
    <source>
        <dbReference type="Proteomes" id="UP001057375"/>
    </source>
</evidence>
<dbReference type="Proteomes" id="UP001057375">
    <property type="component" value="Unassembled WGS sequence"/>
</dbReference>
<accession>A0ABQ5JWY9</accession>
<keyword evidence="1" id="KW-0813">Transport</keyword>
<name>A0ABQ5JWY9_9EUKA</name>
<keyword evidence="5" id="KW-1185">Reference proteome</keyword>
<dbReference type="InterPro" id="IPR008254">
    <property type="entry name" value="Flavodoxin/NO_synth"/>
</dbReference>
<reference evidence="4" key="1">
    <citation type="submission" date="2022-03" db="EMBL/GenBank/DDBJ databases">
        <title>Draft genome sequence of Aduncisulcus paluster, a free-living microaerophilic Fornicata.</title>
        <authorList>
            <person name="Yuyama I."/>
            <person name="Kume K."/>
            <person name="Tamura T."/>
            <person name="Inagaki Y."/>
            <person name="Hashimoto T."/>
        </authorList>
    </citation>
    <scope>NUCLEOTIDE SEQUENCE</scope>
    <source>
        <strain evidence="4">NY0171</strain>
    </source>
</reference>
<evidence type="ECO:0000256" key="2">
    <source>
        <dbReference type="ARBA" id="ARBA00022982"/>
    </source>
</evidence>